<dbReference type="Pfam" id="PF02485">
    <property type="entry name" value="Branch"/>
    <property type="match status" value="1"/>
</dbReference>
<dbReference type="Gramene" id="AUR62009015-RA">
    <property type="protein sequence ID" value="AUR62009015-RA:cds"/>
    <property type="gene ID" value="AUR62009015"/>
</dbReference>
<sequence>LSLGLTIGLLDLQSFPLSISSWPSLSATLPYLAKLSAQPPPSSPPPQQSPPLPSYPPSTSHETTNNTISSTWKGYNMESVIMHNMSDKDLLWRASMVPQMEGYPYEYMPKVAFMFLTKGPLPLARLWDLFFKGHEGLYSIYVHTHPSYNDFWPQNSVFYGRRIPSQEVVRGTMSMIDAEKRLLANSLLDFSNQKFVLLSESCIPLFNFTTIYNYLTNSNVSYLASHDDPRKPGRGRYNHKMWPNITIQDWRKGSQWFEAEREVAIRMVSDKRYYSIFEEHCHPPCYNDEHYFPTLANKLFPDLIAKRGITWVDWSHVGPHPGRFISRDITEEFLNKIRFEISNCMYNGEVTSMCYLFARKFVGDTLKPLLKIAPKLLGFDP</sequence>
<reference evidence="7" key="1">
    <citation type="journal article" date="2017" name="Nature">
        <title>The genome of Chenopodium quinoa.</title>
        <authorList>
            <person name="Jarvis D.E."/>
            <person name="Ho Y.S."/>
            <person name="Lightfoot D.J."/>
            <person name="Schmoeckel S.M."/>
            <person name="Li B."/>
            <person name="Borm T.J.A."/>
            <person name="Ohyanagi H."/>
            <person name="Mineta K."/>
            <person name="Michell C.T."/>
            <person name="Saber N."/>
            <person name="Kharbatia N.M."/>
            <person name="Rupper R.R."/>
            <person name="Sharp A.R."/>
            <person name="Dally N."/>
            <person name="Boughton B.A."/>
            <person name="Woo Y.H."/>
            <person name="Gao G."/>
            <person name="Schijlen E.G.W.M."/>
            <person name="Guo X."/>
            <person name="Momin A.A."/>
            <person name="Negrao S."/>
            <person name="Al-Babili S."/>
            <person name="Gehring C."/>
            <person name="Roessner U."/>
            <person name="Jung C."/>
            <person name="Murphy K."/>
            <person name="Arold S.T."/>
            <person name="Gojobori T."/>
            <person name="van der Linden C.G."/>
            <person name="van Loo E.N."/>
            <person name="Jellen E.N."/>
            <person name="Maughan P.J."/>
            <person name="Tester M."/>
        </authorList>
    </citation>
    <scope>NUCLEOTIDE SEQUENCE [LARGE SCALE GENOMIC DNA]</scope>
    <source>
        <strain evidence="7">cv. PI 614886</strain>
    </source>
</reference>
<evidence type="ECO:0000256" key="1">
    <source>
        <dbReference type="ARBA" id="ARBA00004606"/>
    </source>
</evidence>
<name>A0A803LAX6_CHEQI</name>
<evidence type="ECO:0000256" key="5">
    <source>
        <dbReference type="ARBA" id="ARBA00023180"/>
    </source>
</evidence>
<keyword evidence="3" id="KW-0808">Transferase</keyword>
<dbReference type="OMA" id="GSTECVY"/>
<keyword evidence="8" id="KW-1185">Reference proteome</keyword>
<dbReference type="PANTHER" id="PTHR31042:SF77">
    <property type="entry name" value="GLYCOSYLTRANSFERASE"/>
    <property type="match status" value="1"/>
</dbReference>
<dbReference type="InterPro" id="IPR044174">
    <property type="entry name" value="BC10-like"/>
</dbReference>
<evidence type="ECO:0000256" key="2">
    <source>
        <dbReference type="ARBA" id="ARBA00022676"/>
    </source>
</evidence>
<keyword evidence="2" id="KW-0328">Glycosyltransferase</keyword>
<dbReference type="GO" id="GO:0016020">
    <property type="term" value="C:membrane"/>
    <property type="evidence" value="ECO:0007669"/>
    <property type="project" value="UniProtKB-SubCell"/>
</dbReference>
<dbReference type="GO" id="GO:0016757">
    <property type="term" value="F:glycosyltransferase activity"/>
    <property type="evidence" value="ECO:0007669"/>
    <property type="project" value="UniProtKB-KW"/>
</dbReference>
<dbReference type="PANTHER" id="PTHR31042">
    <property type="entry name" value="CORE-2/I-BRANCHING BETA-1,6-N-ACETYLGLUCOSAMINYLTRANSFERASE FAMILY PROTEIN-RELATED"/>
    <property type="match status" value="1"/>
</dbReference>
<organism evidence="7 8">
    <name type="scientific">Chenopodium quinoa</name>
    <name type="common">Quinoa</name>
    <dbReference type="NCBI Taxonomy" id="63459"/>
    <lineage>
        <taxon>Eukaryota</taxon>
        <taxon>Viridiplantae</taxon>
        <taxon>Streptophyta</taxon>
        <taxon>Embryophyta</taxon>
        <taxon>Tracheophyta</taxon>
        <taxon>Spermatophyta</taxon>
        <taxon>Magnoliopsida</taxon>
        <taxon>eudicotyledons</taxon>
        <taxon>Gunneridae</taxon>
        <taxon>Pentapetalae</taxon>
        <taxon>Caryophyllales</taxon>
        <taxon>Chenopodiaceae</taxon>
        <taxon>Chenopodioideae</taxon>
        <taxon>Atripliceae</taxon>
        <taxon>Chenopodium</taxon>
    </lineage>
</organism>
<dbReference type="Proteomes" id="UP000596660">
    <property type="component" value="Unplaced"/>
</dbReference>
<evidence type="ECO:0000313" key="7">
    <source>
        <dbReference type="EnsemblPlants" id="AUR62009015-RA:cds"/>
    </source>
</evidence>
<keyword evidence="4" id="KW-0472">Membrane</keyword>
<evidence type="ECO:0000313" key="8">
    <source>
        <dbReference type="Proteomes" id="UP000596660"/>
    </source>
</evidence>
<feature type="region of interest" description="Disordered" evidence="6">
    <location>
        <begin position="36"/>
        <end position="68"/>
    </location>
</feature>
<evidence type="ECO:0000256" key="4">
    <source>
        <dbReference type="ARBA" id="ARBA00023136"/>
    </source>
</evidence>
<reference evidence="7" key="2">
    <citation type="submission" date="2021-03" db="UniProtKB">
        <authorList>
            <consortium name="EnsemblPlants"/>
        </authorList>
    </citation>
    <scope>IDENTIFICATION</scope>
</reference>
<evidence type="ECO:0008006" key="9">
    <source>
        <dbReference type="Google" id="ProtNLM"/>
    </source>
</evidence>
<evidence type="ECO:0000256" key="3">
    <source>
        <dbReference type="ARBA" id="ARBA00022679"/>
    </source>
</evidence>
<protein>
    <recommendedName>
        <fullName evidence="9">Core-2/I-branching beta-1,6-N-acetylglucosaminyltransferase family protein</fullName>
    </recommendedName>
</protein>
<proteinExistence type="predicted"/>
<dbReference type="InterPro" id="IPR003406">
    <property type="entry name" value="Glyco_trans_14"/>
</dbReference>
<accession>A0A803LAX6</accession>
<dbReference type="AlphaFoldDB" id="A0A803LAX6"/>
<keyword evidence="5" id="KW-0325">Glycoprotein</keyword>
<comment type="subcellular location">
    <subcellularLocation>
        <location evidence="1">Membrane</location>
        <topology evidence="1">Single-pass type II membrane protein</topology>
    </subcellularLocation>
</comment>
<dbReference type="EnsemblPlants" id="AUR62009015-RA">
    <property type="protein sequence ID" value="AUR62009015-RA:cds"/>
    <property type="gene ID" value="AUR62009015"/>
</dbReference>
<evidence type="ECO:0000256" key="6">
    <source>
        <dbReference type="SAM" id="MobiDB-lite"/>
    </source>
</evidence>
<feature type="compositionally biased region" description="Pro residues" evidence="6">
    <location>
        <begin position="38"/>
        <end position="56"/>
    </location>
</feature>